<evidence type="ECO:0000313" key="3">
    <source>
        <dbReference type="EMBL" id="OIT22808.1"/>
    </source>
</evidence>
<dbReference type="PANTHER" id="PTHR33172">
    <property type="entry name" value="OS08G0516900 PROTEIN"/>
    <property type="match status" value="1"/>
</dbReference>
<comment type="caution">
    <text evidence="3">The sequence shown here is derived from an EMBL/GenBank/DDBJ whole genome shotgun (WGS) entry which is preliminary data.</text>
</comment>
<accession>A0A1J6KCY8</accession>
<dbReference type="GO" id="GO:0006950">
    <property type="term" value="P:response to stress"/>
    <property type="evidence" value="ECO:0007669"/>
    <property type="project" value="UniProtKB-ARBA"/>
</dbReference>
<dbReference type="EMBL" id="MJEQ01003478">
    <property type="protein sequence ID" value="OIT22808.1"/>
    <property type="molecule type" value="Genomic_DNA"/>
</dbReference>
<evidence type="ECO:0000256" key="1">
    <source>
        <dbReference type="ARBA" id="ARBA00004123"/>
    </source>
</evidence>
<name>A0A1J6KCY8_NICAT</name>
<dbReference type="PANTHER" id="PTHR33172:SF99">
    <property type="entry name" value="COLD INDUCED PROTEIN-LIKE"/>
    <property type="match status" value="1"/>
</dbReference>
<gene>
    <name evidence="3" type="ORF">A4A49_29676</name>
</gene>
<organism evidence="3 4">
    <name type="scientific">Nicotiana attenuata</name>
    <name type="common">Coyote tobacco</name>
    <dbReference type="NCBI Taxonomy" id="49451"/>
    <lineage>
        <taxon>Eukaryota</taxon>
        <taxon>Viridiplantae</taxon>
        <taxon>Streptophyta</taxon>
        <taxon>Embryophyta</taxon>
        <taxon>Tracheophyta</taxon>
        <taxon>Spermatophyta</taxon>
        <taxon>Magnoliopsida</taxon>
        <taxon>eudicotyledons</taxon>
        <taxon>Gunneridae</taxon>
        <taxon>Pentapetalae</taxon>
        <taxon>asterids</taxon>
        <taxon>lamiids</taxon>
        <taxon>Solanales</taxon>
        <taxon>Solanaceae</taxon>
        <taxon>Nicotianoideae</taxon>
        <taxon>Nicotianeae</taxon>
        <taxon>Nicotiana</taxon>
    </lineage>
</organism>
<dbReference type="OrthoDB" id="694201at2759"/>
<dbReference type="KEGG" id="nau:109217090"/>
<reference evidence="3" key="1">
    <citation type="submission" date="2016-11" db="EMBL/GenBank/DDBJ databases">
        <title>The genome of Nicotiana attenuata.</title>
        <authorList>
            <person name="Xu S."/>
            <person name="Brockmoeller T."/>
            <person name="Gaquerel E."/>
            <person name="Navarro A."/>
            <person name="Kuhl H."/>
            <person name="Gase K."/>
            <person name="Ling Z."/>
            <person name="Zhou W."/>
            <person name="Kreitzer C."/>
            <person name="Stanke M."/>
            <person name="Tang H."/>
            <person name="Lyons E."/>
            <person name="Pandey P."/>
            <person name="Pandey S.P."/>
            <person name="Timmermann B."/>
            <person name="Baldwin I.T."/>
        </authorList>
    </citation>
    <scope>NUCLEOTIDE SEQUENCE [LARGE SCALE GENOMIC DNA]</scope>
    <source>
        <strain evidence="3">UT</strain>
    </source>
</reference>
<dbReference type="GO" id="GO:0005634">
    <property type="term" value="C:nucleus"/>
    <property type="evidence" value="ECO:0007669"/>
    <property type="project" value="UniProtKB-SubCell"/>
</dbReference>
<keyword evidence="2" id="KW-0539">Nucleus</keyword>
<dbReference type="STRING" id="49451.A0A1J6KCY8"/>
<dbReference type="Gramene" id="OIT22808">
    <property type="protein sequence ID" value="OIT22808"/>
    <property type="gene ID" value="A4A49_29676"/>
</dbReference>
<protein>
    <submittedName>
        <fullName evidence="3">Uncharacterized protein</fullName>
    </submittedName>
</protein>
<dbReference type="Proteomes" id="UP000187609">
    <property type="component" value="Unassembled WGS sequence"/>
</dbReference>
<dbReference type="OMA" id="SSWMINE"/>
<evidence type="ECO:0000313" key="4">
    <source>
        <dbReference type="Proteomes" id="UP000187609"/>
    </source>
</evidence>
<proteinExistence type="predicted"/>
<sequence>MHAYYLLPQNSEKPHVPFALYLLLRFQELLKMGDGMFQDQWFRCGSNMEDKDHSLCTITEGNQDRCETYNNNSPSSSSVVESTISNASCSSSLETMDDASSSTSCTSSLYDLSNLMAQLPIKRGLSKYYEGKSESFTRVTIVEDLPKKETPYSRKMKGCKSYGAGLDPYYKSYTLPKATILKKASRRSFLSSCFNRKANSTISRSRSPLIPVQRT</sequence>
<keyword evidence="4" id="KW-1185">Reference proteome</keyword>
<evidence type="ECO:0000256" key="2">
    <source>
        <dbReference type="ARBA" id="ARBA00023242"/>
    </source>
</evidence>
<dbReference type="InterPro" id="IPR051992">
    <property type="entry name" value="OxStress_Response_Reg"/>
</dbReference>
<comment type="subcellular location">
    <subcellularLocation>
        <location evidence="1">Nucleus</location>
    </subcellularLocation>
</comment>
<dbReference type="AlphaFoldDB" id="A0A1J6KCY8"/>